<comment type="caution">
    <text evidence="1">The sequence shown here is derived from an EMBL/GenBank/DDBJ whole genome shotgun (WGS) entry which is preliminary data.</text>
</comment>
<proteinExistence type="predicted"/>
<sequence length="53" mass="5965">MRMHSAIATKSHVNNLELAVRMVKLEPLKSPSCVTSFRLNEQPDISIKQQSIS</sequence>
<organism evidence="1 2">
    <name type="scientific">Iningainema tapete BLCC-T55</name>
    <dbReference type="NCBI Taxonomy" id="2748662"/>
    <lineage>
        <taxon>Bacteria</taxon>
        <taxon>Bacillati</taxon>
        <taxon>Cyanobacteriota</taxon>
        <taxon>Cyanophyceae</taxon>
        <taxon>Nostocales</taxon>
        <taxon>Scytonemataceae</taxon>
        <taxon>Iningainema tapete</taxon>
    </lineage>
</organism>
<evidence type="ECO:0000313" key="1">
    <source>
        <dbReference type="EMBL" id="MBD2776320.1"/>
    </source>
</evidence>
<accession>A0A8J6XQE7</accession>
<evidence type="ECO:0000313" key="2">
    <source>
        <dbReference type="Proteomes" id="UP000629098"/>
    </source>
</evidence>
<keyword evidence="2" id="KW-1185">Reference proteome</keyword>
<dbReference type="RefSeq" id="WP_190835395.1">
    <property type="nucleotide sequence ID" value="NZ_JACXAE010000092.1"/>
</dbReference>
<gene>
    <name evidence="1" type="ORF">ICL16_30755</name>
</gene>
<dbReference type="AlphaFoldDB" id="A0A8J6XQE7"/>
<name>A0A8J6XQE7_9CYAN</name>
<protein>
    <submittedName>
        <fullName evidence="1">Uncharacterized protein</fullName>
    </submittedName>
</protein>
<dbReference type="EMBL" id="JACXAE010000092">
    <property type="protein sequence ID" value="MBD2776320.1"/>
    <property type="molecule type" value="Genomic_DNA"/>
</dbReference>
<reference evidence="1" key="1">
    <citation type="submission" date="2020-09" db="EMBL/GenBank/DDBJ databases">
        <title>Iningainema tapete sp. nov. (Scytonemataceae, Cyanobacteria) from greenhouses in central Florida (USA) produces two types of nodularin with biosynthetic potential for microcystin-LR and anabaenopeptins.</title>
        <authorList>
            <person name="Berthold D.E."/>
            <person name="Lefler F.W."/>
            <person name="Huang I.-S."/>
            <person name="Abdulla H."/>
            <person name="Zimba P.V."/>
            <person name="Laughinghouse H.D. IV."/>
        </authorList>
    </citation>
    <scope>NUCLEOTIDE SEQUENCE</scope>
    <source>
        <strain evidence="1">BLCCT55</strain>
    </source>
</reference>
<dbReference type="Proteomes" id="UP000629098">
    <property type="component" value="Unassembled WGS sequence"/>
</dbReference>